<comment type="caution">
    <text evidence="5">The sequence shown here is derived from an EMBL/GenBank/DDBJ whole genome shotgun (WGS) entry which is preliminary data.</text>
</comment>
<dbReference type="Proteomes" id="UP001165121">
    <property type="component" value="Unassembled WGS sequence"/>
</dbReference>
<dbReference type="Gene3D" id="1.10.238.10">
    <property type="entry name" value="EF-hand"/>
    <property type="match status" value="1"/>
</dbReference>
<dbReference type="OrthoDB" id="189968at2759"/>
<evidence type="ECO:0000256" key="1">
    <source>
        <dbReference type="ARBA" id="ARBA00022837"/>
    </source>
</evidence>
<evidence type="ECO:0000313" key="6">
    <source>
        <dbReference type="Proteomes" id="UP001165121"/>
    </source>
</evidence>
<dbReference type="CDD" id="cd00051">
    <property type="entry name" value="EFh"/>
    <property type="match status" value="1"/>
</dbReference>
<dbReference type="InterPro" id="IPR002048">
    <property type="entry name" value="EF_hand_dom"/>
</dbReference>
<accession>A0A9W6XQ50</accession>
<dbReference type="InterPro" id="IPR011992">
    <property type="entry name" value="EF-hand-dom_pair"/>
</dbReference>
<organism evidence="5 6">
    <name type="scientific">Phytophthora fragariaefolia</name>
    <dbReference type="NCBI Taxonomy" id="1490495"/>
    <lineage>
        <taxon>Eukaryota</taxon>
        <taxon>Sar</taxon>
        <taxon>Stramenopiles</taxon>
        <taxon>Oomycota</taxon>
        <taxon>Peronosporomycetes</taxon>
        <taxon>Peronosporales</taxon>
        <taxon>Peronosporaceae</taxon>
        <taxon>Phytophthora</taxon>
    </lineage>
</organism>
<dbReference type="InterPro" id="IPR036322">
    <property type="entry name" value="WD40_repeat_dom_sf"/>
</dbReference>
<feature type="compositionally biased region" description="Polar residues" evidence="3">
    <location>
        <begin position="592"/>
        <end position="610"/>
    </location>
</feature>
<dbReference type="Gene3D" id="2.130.10.10">
    <property type="entry name" value="YVTN repeat-like/Quinoprotein amine dehydrogenase"/>
    <property type="match status" value="1"/>
</dbReference>
<feature type="compositionally biased region" description="Basic and acidic residues" evidence="3">
    <location>
        <begin position="643"/>
        <end position="652"/>
    </location>
</feature>
<dbReference type="PROSITE" id="PS50082">
    <property type="entry name" value="WD_REPEATS_2"/>
    <property type="match status" value="1"/>
</dbReference>
<dbReference type="InterPro" id="IPR015943">
    <property type="entry name" value="WD40/YVTN_repeat-like_dom_sf"/>
</dbReference>
<dbReference type="AlphaFoldDB" id="A0A9W6XQ50"/>
<evidence type="ECO:0000256" key="3">
    <source>
        <dbReference type="SAM" id="MobiDB-lite"/>
    </source>
</evidence>
<dbReference type="GO" id="GO:0005509">
    <property type="term" value="F:calcium ion binding"/>
    <property type="evidence" value="ECO:0007669"/>
    <property type="project" value="InterPro"/>
</dbReference>
<proteinExistence type="predicted"/>
<keyword evidence="2" id="KW-0853">WD repeat</keyword>
<evidence type="ECO:0000256" key="2">
    <source>
        <dbReference type="PROSITE-ProRule" id="PRU00221"/>
    </source>
</evidence>
<dbReference type="SMART" id="SM00320">
    <property type="entry name" value="WD40"/>
    <property type="match status" value="3"/>
</dbReference>
<dbReference type="InterPro" id="IPR018247">
    <property type="entry name" value="EF_Hand_1_Ca_BS"/>
</dbReference>
<reference evidence="5" key="1">
    <citation type="submission" date="2023-04" db="EMBL/GenBank/DDBJ databases">
        <title>Phytophthora fragariaefolia NBRC 109709.</title>
        <authorList>
            <person name="Ichikawa N."/>
            <person name="Sato H."/>
            <person name="Tonouchi N."/>
        </authorList>
    </citation>
    <scope>NUCLEOTIDE SEQUENCE</scope>
    <source>
        <strain evidence="5">NBRC 109709</strain>
    </source>
</reference>
<feature type="domain" description="EF-hand" evidence="4">
    <location>
        <begin position="682"/>
        <end position="717"/>
    </location>
</feature>
<feature type="compositionally biased region" description="Polar residues" evidence="3">
    <location>
        <begin position="661"/>
        <end position="671"/>
    </location>
</feature>
<dbReference type="PROSITE" id="PS00018">
    <property type="entry name" value="EF_HAND_1"/>
    <property type="match status" value="2"/>
</dbReference>
<evidence type="ECO:0000313" key="5">
    <source>
        <dbReference type="EMBL" id="GMF44325.1"/>
    </source>
</evidence>
<dbReference type="EMBL" id="BSXT01001661">
    <property type="protein sequence ID" value="GMF44325.1"/>
    <property type="molecule type" value="Genomic_DNA"/>
</dbReference>
<name>A0A9W6XQ50_9STRA</name>
<feature type="region of interest" description="Disordered" evidence="3">
    <location>
        <begin position="527"/>
        <end position="546"/>
    </location>
</feature>
<keyword evidence="6" id="KW-1185">Reference proteome</keyword>
<evidence type="ECO:0000259" key="4">
    <source>
        <dbReference type="PROSITE" id="PS50222"/>
    </source>
</evidence>
<dbReference type="InterPro" id="IPR001680">
    <property type="entry name" value="WD40_rpt"/>
</dbReference>
<dbReference type="PROSITE" id="PS50222">
    <property type="entry name" value="EF_HAND_2"/>
    <property type="match status" value="1"/>
</dbReference>
<protein>
    <submittedName>
        <fullName evidence="5">Unnamed protein product</fullName>
    </submittedName>
</protein>
<feature type="repeat" description="WD" evidence="2">
    <location>
        <begin position="239"/>
        <end position="271"/>
    </location>
</feature>
<feature type="region of interest" description="Disordered" evidence="3">
    <location>
        <begin position="592"/>
        <end position="616"/>
    </location>
</feature>
<feature type="region of interest" description="Disordered" evidence="3">
    <location>
        <begin position="643"/>
        <end position="672"/>
    </location>
</feature>
<sequence>MICVLDSPPGKSKLEVIHFVEKAHKSSITCCTCSPPPSSSEMQTTRFIATADDTGGVQVYDLRHMTFLFRCASVHTREIRALLFPAGTPGLLVSADVTGAIFVWPTVAVRSSTVHPLLRLMMQEPPPSRPVPSKIELDGITSICSTATSLDQHAATHPAMLYVGIETGQVFAWDLRSFDGSSRAETQPTRRSGILRRRLTNLQTDGGDIQLVDGVATSRRQSGVRGPATLPVVLSTKCWMAHRAGLLSLQSVPWPGELLSLGADGVVKIWDNNAVCAGHIVTTGEQSPASASAWKFVRRDHTVGGDQKELFERIAREVTAKHQRRLKKELSRQRKIGQQSSEHDPVAPDPSLTTPSSLLELEPTSKMPSESQAFLFPDASLALTNAANALLAQAPFSVTSVTSGIQHGVFGPEEAQHLRCIVKTSSALIADAADKKKRMAALAPLFSTPEEMSRARAKAKSKVRAMMNNPPQTPELPSAGSKTLTNYPLELERRAATVAKASAGALQKLDVELSQLLREKLQAAASPLSKPIKSTPKKRLQRPSMESTGLDIKMNASVVILARNVSLPKLTQRSNMLDELAHSPGTLVASASAPTLQSSPTLAESPSLTSPEKLRRNSNIERKLKLCQKIVANVCLMSAKPKIPKEQADDHQPPSPAANMHRTTSTLSLSGKNPFGPHYTVKQVEQLAVGLARIDEDGSGDLNQQEWTQLVKFCGLEDSDARNAAISVENLFHSIDRDSNGTISLRELLPTLVS</sequence>
<gene>
    <name evidence="5" type="ORF">Pfra01_001537700</name>
</gene>
<keyword evidence="1" id="KW-0106">Calcium</keyword>
<feature type="region of interest" description="Disordered" evidence="3">
    <location>
        <begin position="322"/>
        <end position="358"/>
    </location>
</feature>
<dbReference type="SUPFAM" id="SSF47473">
    <property type="entry name" value="EF-hand"/>
    <property type="match status" value="1"/>
</dbReference>
<dbReference type="SUPFAM" id="SSF50978">
    <property type="entry name" value="WD40 repeat-like"/>
    <property type="match status" value="1"/>
</dbReference>